<dbReference type="Pfam" id="PF24986">
    <property type="entry name" value="PRC_RimM"/>
    <property type="match status" value="1"/>
</dbReference>
<evidence type="ECO:0000256" key="5">
    <source>
        <dbReference type="HAMAP-Rule" id="MF_00014"/>
    </source>
</evidence>
<comment type="caution">
    <text evidence="8">The sequence shown here is derived from an EMBL/GenBank/DDBJ whole genome shotgun (WGS) entry which is preliminary data.</text>
</comment>
<dbReference type="GO" id="GO:0042274">
    <property type="term" value="P:ribosomal small subunit biogenesis"/>
    <property type="evidence" value="ECO:0007669"/>
    <property type="project" value="UniProtKB-UniRule"/>
</dbReference>
<dbReference type="InterPro" id="IPR011033">
    <property type="entry name" value="PRC_barrel-like_sf"/>
</dbReference>
<proteinExistence type="inferred from homology"/>
<name>A0A6L5X4I8_9FIRM</name>
<dbReference type="GO" id="GO:0005840">
    <property type="term" value="C:ribosome"/>
    <property type="evidence" value="ECO:0007669"/>
    <property type="project" value="InterPro"/>
</dbReference>
<keyword evidence="4 5" id="KW-0143">Chaperone</keyword>
<keyword evidence="9" id="KW-1185">Reference proteome</keyword>
<dbReference type="HAMAP" id="MF_00014">
    <property type="entry name" value="Ribosome_mat_RimM"/>
    <property type="match status" value="1"/>
</dbReference>
<gene>
    <name evidence="5 8" type="primary">rimM</name>
    <name evidence="8" type="ORF">FYJ35_04460</name>
</gene>
<dbReference type="InterPro" id="IPR002676">
    <property type="entry name" value="RimM_N"/>
</dbReference>
<dbReference type="Gene3D" id="2.40.30.60">
    <property type="entry name" value="RimM"/>
    <property type="match status" value="1"/>
</dbReference>
<comment type="domain">
    <text evidence="5">The PRC barrel domain binds ribosomal protein uS19.</text>
</comment>
<keyword evidence="3 5" id="KW-0698">rRNA processing</keyword>
<dbReference type="Proteomes" id="UP000481852">
    <property type="component" value="Unassembled WGS sequence"/>
</dbReference>
<evidence type="ECO:0000256" key="4">
    <source>
        <dbReference type="ARBA" id="ARBA00023186"/>
    </source>
</evidence>
<dbReference type="NCBIfam" id="TIGR02273">
    <property type="entry name" value="16S_RimM"/>
    <property type="match status" value="1"/>
</dbReference>
<dbReference type="Pfam" id="PF01782">
    <property type="entry name" value="RimM"/>
    <property type="match status" value="1"/>
</dbReference>
<dbReference type="EMBL" id="VULZ01000003">
    <property type="protein sequence ID" value="MSS14303.1"/>
    <property type="molecule type" value="Genomic_DNA"/>
</dbReference>
<comment type="subcellular location">
    <subcellularLocation>
        <location evidence="5">Cytoplasm</location>
    </subcellularLocation>
</comment>
<accession>A0A6L5X4I8</accession>
<dbReference type="SUPFAM" id="SSF50346">
    <property type="entry name" value="PRC-barrel domain"/>
    <property type="match status" value="1"/>
</dbReference>
<dbReference type="AlphaFoldDB" id="A0A6L5X4I8"/>
<comment type="subunit">
    <text evidence="5">Binds ribosomal protein uS19.</text>
</comment>
<dbReference type="PANTHER" id="PTHR33692:SF1">
    <property type="entry name" value="RIBOSOME MATURATION FACTOR RIMM"/>
    <property type="match status" value="1"/>
</dbReference>
<comment type="function">
    <text evidence="5">An accessory protein needed during the final step in the assembly of 30S ribosomal subunit, possibly for assembly of the head region. Essential for efficient processing of 16S rRNA. May be needed both before and after RbfA during the maturation of 16S rRNA. It has affinity for free ribosomal 30S subunits but not for 70S ribosomes.</text>
</comment>
<evidence type="ECO:0000256" key="3">
    <source>
        <dbReference type="ARBA" id="ARBA00022552"/>
    </source>
</evidence>
<dbReference type="InterPro" id="IPR056792">
    <property type="entry name" value="PRC_RimM"/>
</dbReference>
<dbReference type="PANTHER" id="PTHR33692">
    <property type="entry name" value="RIBOSOME MATURATION FACTOR RIMM"/>
    <property type="match status" value="1"/>
</dbReference>
<keyword evidence="1 5" id="KW-0963">Cytoplasm</keyword>
<organism evidence="8 9">
    <name type="scientific">Porcincola intestinalis</name>
    <dbReference type="NCBI Taxonomy" id="2606632"/>
    <lineage>
        <taxon>Bacteria</taxon>
        <taxon>Bacillati</taxon>
        <taxon>Bacillota</taxon>
        <taxon>Clostridia</taxon>
        <taxon>Lachnospirales</taxon>
        <taxon>Lachnospiraceae</taxon>
        <taxon>Porcincola</taxon>
    </lineage>
</organism>
<reference evidence="8 9" key="1">
    <citation type="submission" date="2019-08" db="EMBL/GenBank/DDBJ databases">
        <title>In-depth cultivation of the pig gut microbiome towards novel bacterial diversity and tailored functional studies.</title>
        <authorList>
            <person name="Wylensek D."/>
            <person name="Hitch T.C.A."/>
            <person name="Clavel T."/>
        </authorList>
    </citation>
    <scope>NUCLEOTIDE SEQUENCE [LARGE SCALE GENOMIC DNA]</scope>
    <source>
        <strain evidence="8 9">Oil+RF-744-WCA-WT-11</strain>
    </source>
</reference>
<dbReference type="Gene3D" id="2.30.30.240">
    <property type="entry name" value="PRC-barrel domain"/>
    <property type="match status" value="1"/>
</dbReference>
<dbReference type="SUPFAM" id="SSF50447">
    <property type="entry name" value="Translation proteins"/>
    <property type="match status" value="1"/>
</dbReference>
<evidence type="ECO:0000256" key="2">
    <source>
        <dbReference type="ARBA" id="ARBA00022517"/>
    </source>
</evidence>
<feature type="domain" description="Ribosome maturation factor RimM PRC barrel" evidence="7">
    <location>
        <begin position="102"/>
        <end position="172"/>
    </location>
</feature>
<evidence type="ECO:0000259" key="6">
    <source>
        <dbReference type="Pfam" id="PF01782"/>
    </source>
</evidence>
<dbReference type="GO" id="GO:0043022">
    <property type="term" value="F:ribosome binding"/>
    <property type="evidence" value="ECO:0007669"/>
    <property type="project" value="InterPro"/>
</dbReference>
<evidence type="ECO:0000313" key="9">
    <source>
        <dbReference type="Proteomes" id="UP000481852"/>
    </source>
</evidence>
<feature type="domain" description="RimM N-terminal" evidence="6">
    <location>
        <begin position="6"/>
        <end position="89"/>
    </location>
</feature>
<evidence type="ECO:0000313" key="8">
    <source>
        <dbReference type="EMBL" id="MSS14303.1"/>
    </source>
</evidence>
<dbReference type="GO" id="GO:0006364">
    <property type="term" value="P:rRNA processing"/>
    <property type="evidence" value="ECO:0007669"/>
    <property type="project" value="UniProtKB-UniRule"/>
</dbReference>
<dbReference type="InterPro" id="IPR009000">
    <property type="entry name" value="Transl_B-barrel_sf"/>
</dbReference>
<dbReference type="RefSeq" id="WP_154524026.1">
    <property type="nucleotide sequence ID" value="NZ_JAQYJL010000016.1"/>
</dbReference>
<comment type="similarity">
    <text evidence="5">Belongs to the RimM family.</text>
</comment>
<sequence>MQPYLQIGVITSTHALKGEVKVYPTTDDVRRFEDLTEVYAASDPELAGEALFVESVRYFKNMVILKFRGLDRIEDVQTLLRKNLYVARKDAVPLGQNQYYVADLYGMEVIREEDGTSLGRITDVLATGANDVYVVKGQQDPKKEILIPAIRDCIRKVDLEGGTMTVHLPDGLV</sequence>
<protein>
    <recommendedName>
        <fullName evidence="5">Ribosome maturation factor RimM</fullName>
    </recommendedName>
</protein>
<evidence type="ECO:0000259" key="7">
    <source>
        <dbReference type="Pfam" id="PF24986"/>
    </source>
</evidence>
<dbReference type="GO" id="GO:0005737">
    <property type="term" value="C:cytoplasm"/>
    <property type="evidence" value="ECO:0007669"/>
    <property type="project" value="UniProtKB-SubCell"/>
</dbReference>
<dbReference type="InterPro" id="IPR011961">
    <property type="entry name" value="RimM"/>
</dbReference>
<evidence type="ECO:0000256" key="1">
    <source>
        <dbReference type="ARBA" id="ARBA00022490"/>
    </source>
</evidence>
<keyword evidence="2 5" id="KW-0690">Ribosome biogenesis</keyword>
<dbReference type="InterPro" id="IPR036976">
    <property type="entry name" value="RimM_N_sf"/>
</dbReference>